<dbReference type="Gene3D" id="3.40.50.300">
    <property type="entry name" value="P-loop containing nucleotide triphosphate hydrolases"/>
    <property type="match status" value="1"/>
</dbReference>
<accession>A0A2S2D0M7</accession>
<feature type="region of interest" description="Disordered" evidence="1">
    <location>
        <begin position="23"/>
        <end position="53"/>
    </location>
</feature>
<dbReference type="EMBL" id="CP029360">
    <property type="protein sequence ID" value="AWK90314.1"/>
    <property type="molecule type" value="Genomic_DNA"/>
</dbReference>
<keyword evidence="3" id="KW-0614">Plasmid</keyword>
<gene>
    <name evidence="3" type="ORF">DEW08_30325</name>
</gene>
<dbReference type="SUPFAM" id="SSF52540">
    <property type="entry name" value="P-loop containing nucleoside triphosphate hydrolases"/>
    <property type="match status" value="1"/>
</dbReference>
<name>A0A2S2D0M7_9PROT</name>
<evidence type="ECO:0000259" key="2">
    <source>
        <dbReference type="Pfam" id="PF01656"/>
    </source>
</evidence>
<dbReference type="Proteomes" id="UP000245629">
    <property type="component" value="Plasmid unnamed5"/>
</dbReference>
<evidence type="ECO:0000256" key="1">
    <source>
        <dbReference type="SAM" id="MobiDB-lite"/>
    </source>
</evidence>
<sequence length="261" mass="28043">MCRAGRRVEAGCLRTDGFSWSGGEHHATGCHSDPDRPGHRGSRLSSFPDPRGSAVSRTVVFAGDKGGSGKTTTSHALCHGLGMHGVRSIHVTTDPRRLVLPADSRRYATVDGREVRQLARVIDQLANRDDVVLVIDGGGGRPEVDAVLSKVADLTVIPFLHSAEDLRVAVADLQRLSHAYGLPNRWPTQTWAKAAAEKELTKAMGDLGSRLMSPLPEINGLITLVSEEGANARINGQCKAFALRILERMGLNLFSFRAPAA</sequence>
<proteinExistence type="predicted"/>
<dbReference type="AlphaFoldDB" id="A0A2S2D0M7"/>
<dbReference type="InterPro" id="IPR027417">
    <property type="entry name" value="P-loop_NTPase"/>
</dbReference>
<evidence type="ECO:0000313" key="3">
    <source>
        <dbReference type="EMBL" id="AWK90314.1"/>
    </source>
</evidence>
<dbReference type="InterPro" id="IPR002586">
    <property type="entry name" value="CobQ/CobB/MinD/ParA_Nub-bd_dom"/>
</dbReference>
<dbReference type="KEGG" id="azz:DEW08_30325"/>
<geneLocation type="plasmid" evidence="3 4">
    <name>unnamed5</name>
</geneLocation>
<reference evidence="4" key="1">
    <citation type="submission" date="2018-05" db="EMBL/GenBank/DDBJ databases">
        <title>Azospirillum thermophila sp. nov., a novel isolated from hot spring.</title>
        <authorList>
            <person name="Zhao Z."/>
        </authorList>
    </citation>
    <scope>NUCLEOTIDE SEQUENCE [LARGE SCALE GENOMIC DNA]</scope>
    <source>
        <strain evidence="4">CFH 70021</strain>
        <plasmid evidence="4">unnamed5</plasmid>
    </source>
</reference>
<feature type="compositionally biased region" description="Basic and acidic residues" evidence="1">
    <location>
        <begin position="23"/>
        <end position="38"/>
    </location>
</feature>
<dbReference type="OrthoDB" id="8680634at2"/>
<keyword evidence="4" id="KW-1185">Reference proteome</keyword>
<feature type="domain" description="CobQ/CobB/MinD/ParA nucleotide binding" evidence="2">
    <location>
        <begin position="59"/>
        <end position="189"/>
    </location>
</feature>
<organism evidence="3 4">
    <name type="scientific">Azospirillum thermophilum</name>
    <dbReference type="NCBI Taxonomy" id="2202148"/>
    <lineage>
        <taxon>Bacteria</taxon>
        <taxon>Pseudomonadati</taxon>
        <taxon>Pseudomonadota</taxon>
        <taxon>Alphaproteobacteria</taxon>
        <taxon>Rhodospirillales</taxon>
        <taxon>Azospirillaceae</taxon>
        <taxon>Azospirillum</taxon>
    </lineage>
</organism>
<evidence type="ECO:0000313" key="4">
    <source>
        <dbReference type="Proteomes" id="UP000245629"/>
    </source>
</evidence>
<protein>
    <recommendedName>
        <fullName evidence="2">CobQ/CobB/MinD/ParA nucleotide binding domain-containing protein</fullName>
    </recommendedName>
</protein>
<dbReference type="Pfam" id="PF01656">
    <property type="entry name" value="CbiA"/>
    <property type="match status" value="1"/>
</dbReference>